<reference evidence="1 2" key="1">
    <citation type="submission" date="2020-08" db="EMBL/GenBank/DDBJ databases">
        <title>Cohnella phylogeny.</title>
        <authorList>
            <person name="Dunlap C."/>
        </authorList>
    </citation>
    <scope>NUCLEOTIDE SEQUENCE [LARGE SCALE GENOMIC DNA]</scope>
    <source>
        <strain evidence="1 2">DSM 25239</strain>
    </source>
</reference>
<accession>A0A841U284</accession>
<sequence length="90" mass="9871">MQNRSPCKGCSADVHVTPDQIDRMVDKLARFPDACVEDREYESRLAACAACSSLRYGTTCSHCGCFVRVRAKLRSNTCPSPGGSRWIAEA</sequence>
<keyword evidence="2" id="KW-1185">Reference proteome</keyword>
<dbReference type="EMBL" id="JACJVR010000070">
    <property type="protein sequence ID" value="MBB6693288.1"/>
    <property type="molecule type" value="Genomic_DNA"/>
</dbReference>
<comment type="caution">
    <text evidence="1">The sequence shown here is derived from an EMBL/GenBank/DDBJ whole genome shotgun (WGS) entry which is preliminary data.</text>
</comment>
<dbReference type="InterPro" id="IPR046169">
    <property type="entry name" value="DUF6171"/>
</dbReference>
<name>A0A841U284_9BACL</name>
<protein>
    <submittedName>
        <fullName evidence="1">Uncharacterized protein</fullName>
    </submittedName>
</protein>
<proteinExistence type="predicted"/>
<dbReference type="Pfam" id="PF19668">
    <property type="entry name" value="DUF6171"/>
    <property type="match status" value="1"/>
</dbReference>
<organism evidence="1 2">
    <name type="scientific">Cohnella xylanilytica</name>
    <dbReference type="NCBI Taxonomy" id="557555"/>
    <lineage>
        <taxon>Bacteria</taxon>
        <taxon>Bacillati</taxon>
        <taxon>Bacillota</taxon>
        <taxon>Bacilli</taxon>
        <taxon>Bacillales</taxon>
        <taxon>Paenibacillaceae</taxon>
        <taxon>Cohnella</taxon>
    </lineage>
</organism>
<dbReference type="Proteomes" id="UP000553776">
    <property type="component" value="Unassembled WGS sequence"/>
</dbReference>
<dbReference type="AlphaFoldDB" id="A0A841U284"/>
<evidence type="ECO:0000313" key="2">
    <source>
        <dbReference type="Proteomes" id="UP000553776"/>
    </source>
</evidence>
<evidence type="ECO:0000313" key="1">
    <source>
        <dbReference type="EMBL" id="MBB6693288.1"/>
    </source>
</evidence>
<dbReference type="RefSeq" id="WP_185137271.1">
    <property type="nucleotide sequence ID" value="NZ_BORM01000028.1"/>
</dbReference>
<gene>
    <name evidence="1" type="ORF">H7B90_17935</name>
</gene>